<evidence type="ECO:0000256" key="5">
    <source>
        <dbReference type="ARBA" id="ARBA00023004"/>
    </source>
</evidence>
<dbReference type="PANTHER" id="PTHR11228:SF7">
    <property type="entry name" value="PQQA PEPTIDE CYCLASE"/>
    <property type="match status" value="1"/>
</dbReference>
<dbReference type="CDD" id="cd21109">
    <property type="entry name" value="SPASM"/>
    <property type="match status" value="1"/>
</dbReference>
<organism evidence="8">
    <name type="scientific">Kuenenia stuttgartiensis</name>
    <dbReference type="NCBI Taxonomy" id="174633"/>
    <lineage>
        <taxon>Bacteria</taxon>
        <taxon>Pseudomonadati</taxon>
        <taxon>Planctomycetota</taxon>
        <taxon>Candidatus Brocadiia</taxon>
        <taxon>Candidatus Brocadiales</taxon>
        <taxon>Candidatus Brocadiaceae</taxon>
        <taxon>Candidatus Kuenenia</taxon>
    </lineage>
</organism>
<keyword evidence="5" id="KW-0408">Iron</keyword>
<dbReference type="Pfam" id="PF04055">
    <property type="entry name" value="Radical_SAM"/>
    <property type="match status" value="1"/>
</dbReference>
<keyword evidence="6" id="KW-0411">Iron-sulfur</keyword>
<dbReference type="InterPro" id="IPR034391">
    <property type="entry name" value="AdoMet-like_SPASM_containing"/>
</dbReference>
<dbReference type="Gene3D" id="3.20.20.70">
    <property type="entry name" value="Aldolase class I"/>
    <property type="match status" value="1"/>
</dbReference>
<feature type="domain" description="Radical SAM core" evidence="7">
    <location>
        <begin position="29"/>
        <end position="250"/>
    </location>
</feature>
<dbReference type="InterPro" id="IPR023885">
    <property type="entry name" value="4Fe4S-binding_SPASM_dom"/>
</dbReference>
<reference evidence="8" key="1">
    <citation type="journal article" date="2006" name="Nature">
        <title>Deciphering the evolution and metabolism of an anammox bacterium from a community genome.</title>
        <authorList>
            <person name="Strous M."/>
            <person name="Pelletier E."/>
            <person name="Mangenot S."/>
            <person name="Rattei T."/>
            <person name="Lehner A."/>
            <person name="Taylor M.W."/>
            <person name="Horn M."/>
            <person name="Daims H."/>
            <person name="Bartol-Mavel D."/>
            <person name="Wincker P."/>
            <person name="Barbe V."/>
            <person name="Fonknechten N."/>
            <person name="Vallenet D."/>
            <person name="Segurens B."/>
            <person name="Schenowitz-Truong C."/>
            <person name="Medigue C."/>
            <person name="Collingro A."/>
            <person name="Snel B."/>
            <person name="Dutilh B.E."/>
            <person name="OpDenCamp H.J.M."/>
            <person name="vanDerDrift C."/>
            <person name="Cirpus I."/>
            <person name="vanDePas-Schoonen K.T."/>
            <person name="Harhangi H.R."/>
            <person name="vanNiftrik L."/>
            <person name="Schmid M."/>
            <person name="Keltjens J."/>
            <person name="vanDeVossenberg J."/>
            <person name="Kartal B."/>
            <person name="Meier H."/>
            <person name="Frishman D."/>
            <person name="Huynen M.A."/>
            <person name="Mewes H."/>
            <person name="Weissenbach J."/>
            <person name="Jetten M.S.M."/>
            <person name="Wagner M."/>
            <person name="LePaslier D."/>
        </authorList>
    </citation>
    <scope>NUCLEOTIDE SEQUENCE</scope>
</reference>
<keyword evidence="2" id="KW-0004">4Fe-4S</keyword>
<evidence type="ECO:0000256" key="6">
    <source>
        <dbReference type="ARBA" id="ARBA00023014"/>
    </source>
</evidence>
<dbReference type="PANTHER" id="PTHR11228">
    <property type="entry name" value="RADICAL SAM DOMAIN PROTEIN"/>
    <property type="match status" value="1"/>
</dbReference>
<dbReference type="GO" id="GO:0051536">
    <property type="term" value="F:iron-sulfur cluster binding"/>
    <property type="evidence" value="ECO:0007669"/>
    <property type="project" value="UniProtKB-KW"/>
</dbReference>
<keyword evidence="4" id="KW-0479">Metal-binding</keyword>
<dbReference type="InterPro" id="IPR007197">
    <property type="entry name" value="rSAM"/>
</dbReference>
<dbReference type="GO" id="GO:0003824">
    <property type="term" value="F:catalytic activity"/>
    <property type="evidence" value="ECO:0007669"/>
    <property type="project" value="InterPro"/>
</dbReference>
<evidence type="ECO:0000256" key="4">
    <source>
        <dbReference type="ARBA" id="ARBA00022723"/>
    </source>
</evidence>
<comment type="cofactor">
    <cofactor evidence="1">
        <name>[4Fe-4S] cluster</name>
        <dbReference type="ChEBI" id="CHEBI:49883"/>
    </cofactor>
</comment>
<dbReference type="SFLD" id="SFLDS00029">
    <property type="entry name" value="Radical_SAM"/>
    <property type="match status" value="1"/>
</dbReference>
<dbReference type="SFLD" id="SFLDG01067">
    <property type="entry name" value="SPASM/twitch_domain_containing"/>
    <property type="match status" value="1"/>
</dbReference>
<keyword evidence="3" id="KW-0949">S-adenosyl-L-methionine</keyword>
<reference evidence="8" key="2">
    <citation type="submission" date="2006-01" db="EMBL/GenBank/DDBJ databases">
        <authorList>
            <person name="Genoscope"/>
        </authorList>
    </citation>
    <scope>NUCLEOTIDE SEQUENCE</scope>
</reference>
<sequence>MKMINIKLVEQLKRFHFVRKMVLQKKISFDFPVRLNIEPTNYCNLSCSMCPRELNRSFGYMDIYIFQKIINESVLYGKRLIITINKDGEPLLHPELPQMIKYAKDKKAAHKINFYTNGILLTEAKSSELIKSGLDTIHISIDAFTKETYKKVKNSQKLEVVEENVKRLVALKKKLQSKTPLVVVKIIQTPDTQNEIKPFIHKWKGIADFVEIGEYHNWDGTLNGTSPPNLKNLLEGTDRYPCTFLWYNPVILWDGRVTTCCVDYQGKGIIGDIKEETLAEIWQGDTLQRIRDAHLENNYDSIPLCSNCQFWRCEVNIEKWLRKVNFPRKDRNSGKVPAL</sequence>
<dbReference type="EMBL" id="CT573073">
    <property type="protein sequence ID" value="CAJ71408.1"/>
    <property type="molecule type" value="Genomic_DNA"/>
</dbReference>
<dbReference type="GO" id="GO:0046872">
    <property type="term" value="F:metal ion binding"/>
    <property type="evidence" value="ECO:0007669"/>
    <property type="project" value="UniProtKB-KW"/>
</dbReference>
<accession>Q1PVZ6</accession>
<proteinExistence type="predicted"/>
<name>Q1PVZ6_KUEST</name>
<gene>
    <name evidence="8" type="primary">moaA</name>
    <name evidence="8" type="ORF">kustc0663</name>
</gene>
<dbReference type="AlphaFoldDB" id="Q1PVZ6"/>
<dbReference type="SUPFAM" id="SSF102114">
    <property type="entry name" value="Radical SAM enzymes"/>
    <property type="match status" value="1"/>
</dbReference>
<dbReference type="CDD" id="cd01335">
    <property type="entry name" value="Radical_SAM"/>
    <property type="match status" value="1"/>
</dbReference>
<dbReference type="InterPro" id="IPR058240">
    <property type="entry name" value="rSAM_sf"/>
</dbReference>
<evidence type="ECO:0000256" key="1">
    <source>
        <dbReference type="ARBA" id="ARBA00001966"/>
    </source>
</evidence>
<dbReference type="InterPro" id="IPR013785">
    <property type="entry name" value="Aldolase_TIM"/>
</dbReference>
<evidence type="ECO:0000259" key="7">
    <source>
        <dbReference type="PROSITE" id="PS51918"/>
    </source>
</evidence>
<protein>
    <submittedName>
        <fullName evidence="8">Similar to molybdopterin cofactor synthesis protein MoaA</fullName>
    </submittedName>
</protein>
<dbReference type="Pfam" id="PF13186">
    <property type="entry name" value="SPASM"/>
    <property type="match status" value="1"/>
</dbReference>
<evidence type="ECO:0000256" key="2">
    <source>
        <dbReference type="ARBA" id="ARBA00022485"/>
    </source>
</evidence>
<evidence type="ECO:0000313" key="8">
    <source>
        <dbReference type="EMBL" id="CAJ71408.1"/>
    </source>
</evidence>
<dbReference type="SFLD" id="SFLDG01387">
    <property type="entry name" value="BtrN-like_SPASM_domain_contain"/>
    <property type="match status" value="1"/>
</dbReference>
<dbReference type="InterPro" id="IPR050377">
    <property type="entry name" value="Radical_SAM_PqqE_MftC-like"/>
</dbReference>
<dbReference type="PROSITE" id="PS51918">
    <property type="entry name" value="RADICAL_SAM"/>
    <property type="match status" value="1"/>
</dbReference>
<evidence type="ECO:0000256" key="3">
    <source>
        <dbReference type="ARBA" id="ARBA00022691"/>
    </source>
</evidence>